<protein>
    <submittedName>
        <fullName evidence="2">Uncharacterized protein</fullName>
    </submittedName>
</protein>
<dbReference type="EMBL" id="LWDF02000584">
    <property type="protein sequence ID" value="KAE8244747.1"/>
    <property type="molecule type" value="Genomic_DNA"/>
</dbReference>
<dbReference type="AlphaFoldDB" id="A0A8T8SP73"/>
<feature type="compositionally biased region" description="Basic and acidic residues" evidence="1">
    <location>
        <begin position="358"/>
        <end position="373"/>
    </location>
</feature>
<name>A0A8T8SP73_9BASI</name>
<accession>A0A8T8SP73</accession>
<gene>
    <name evidence="2" type="ORF">A4X13_0g6305</name>
</gene>
<sequence>MSSFAQRVSTLFTDVARVTPGQYGRPVPRYLSNYRLVDHDYPDCGLPHPDAYTTAEPPFVFMGFDFTPPFDVISFPLPVTFSRLARLRHYLSRCKKLAREQNVSFPFHLRQLYVRVNNTQRRAHRRRSRRFSEFKIKLDDSTVSDKVAVECMNTHKLGSSVDGNDWEMLFFLWDAPLENYQAQKWDAVETAEGLAQYFDSEGGSGDGPFWKTLPSPVQDGLAKEALHVVGFKGPADREAERKAKDAEREARQVTREAYREARMLQMLQVLGMEGIEGGRKRSREEDEDEEVEVEEEKEEGQEQEQQHQQQGRVGASRAQAIQAVLAGSLVNLMQYLGPYHEKDVILEGTRRLGFMTDSEAHNGPEANRSRSKPDFLPLLSQPTRQHSSRDSHDNKMETFVNGVMRTWQVGLPPWKALPRRFQEMALETIAFAAFKLV</sequence>
<reference evidence="2" key="2">
    <citation type="journal article" date="2019" name="IMA Fungus">
        <title>Genome sequencing and comparison of five Tilletia species to identify candidate genes for the detection of regulated species infecting wheat.</title>
        <authorList>
            <person name="Nguyen H.D.T."/>
            <person name="Sultana T."/>
            <person name="Kesanakurti P."/>
            <person name="Hambleton S."/>
        </authorList>
    </citation>
    <scope>NUCLEOTIDE SEQUENCE</scope>
    <source>
        <strain evidence="2">DAOMC 236416</strain>
    </source>
</reference>
<proteinExistence type="predicted"/>
<feature type="compositionally biased region" description="Acidic residues" evidence="1">
    <location>
        <begin position="285"/>
        <end position="302"/>
    </location>
</feature>
<organism evidence="2 3">
    <name type="scientific">Tilletia indica</name>
    <dbReference type="NCBI Taxonomy" id="43049"/>
    <lineage>
        <taxon>Eukaryota</taxon>
        <taxon>Fungi</taxon>
        <taxon>Dikarya</taxon>
        <taxon>Basidiomycota</taxon>
        <taxon>Ustilaginomycotina</taxon>
        <taxon>Exobasidiomycetes</taxon>
        <taxon>Tilletiales</taxon>
        <taxon>Tilletiaceae</taxon>
        <taxon>Tilletia</taxon>
    </lineage>
</organism>
<dbReference type="Proteomes" id="UP000077521">
    <property type="component" value="Unassembled WGS sequence"/>
</dbReference>
<keyword evidence="3" id="KW-1185">Reference proteome</keyword>
<comment type="caution">
    <text evidence="2">The sequence shown here is derived from an EMBL/GenBank/DDBJ whole genome shotgun (WGS) entry which is preliminary data.</text>
</comment>
<feature type="region of interest" description="Disordered" evidence="1">
    <location>
        <begin position="356"/>
        <end position="393"/>
    </location>
</feature>
<reference evidence="2" key="1">
    <citation type="submission" date="2016-04" db="EMBL/GenBank/DDBJ databases">
        <authorList>
            <person name="Nguyen H.D."/>
            <person name="Samba Siva P."/>
            <person name="Cullis J."/>
            <person name="Levesque C.A."/>
            <person name="Hambleton S."/>
        </authorList>
    </citation>
    <scope>NUCLEOTIDE SEQUENCE</scope>
    <source>
        <strain evidence="2">DAOMC 236416</strain>
    </source>
</reference>
<evidence type="ECO:0000313" key="2">
    <source>
        <dbReference type="EMBL" id="KAE8244747.1"/>
    </source>
</evidence>
<evidence type="ECO:0000313" key="3">
    <source>
        <dbReference type="Proteomes" id="UP000077521"/>
    </source>
</evidence>
<evidence type="ECO:0000256" key="1">
    <source>
        <dbReference type="SAM" id="MobiDB-lite"/>
    </source>
</evidence>
<feature type="region of interest" description="Disordered" evidence="1">
    <location>
        <begin position="277"/>
        <end position="314"/>
    </location>
</feature>